<dbReference type="Proteomes" id="UP000238153">
    <property type="component" value="Unassembled WGS sequence"/>
</dbReference>
<dbReference type="GO" id="GO:0005737">
    <property type="term" value="C:cytoplasm"/>
    <property type="evidence" value="ECO:0007669"/>
    <property type="project" value="TreeGrafter"/>
</dbReference>
<protein>
    <submittedName>
        <fullName evidence="2">Metallophosphoesterase</fullName>
    </submittedName>
    <submittedName>
        <fullName evidence="3">Serine/threonine protein phosphatase</fullName>
    </submittedName>
</protein>
<evidence type="ECO:0000313" key="5">
    <source>
        <dbReference type="Proteomes" id="UP000238153"/>
    </source>
</evidence>
<evidence type="ECO:0000259" key="1">
    <source>
        <dbReference type="Pfam" id="PF00149"/>
    </source>
</evidence>
<sequence>MKERILVVSDIHGHRKALVTLLKAVNFNVRKDQLVLMGDYVNNGPDSFGTLKLVKRLKRRGALALAGNHEMRWLESKDKKIKRWHKFLRELSTIEVIDNYIFAHAGIDTSKPLNKQIKEYTTGHYNHNLNRNIPKNKYLIHGHIPNYRYGLKNDELYKKKNILDIDTGAGHNKFLSLIDLTNAYQYSVKVTDTKKINTKRIKL</sequence>
<accession>A0A2A1K921</accession>
<organism evidence="3 5">
    <name type="scientific">Staphylococcus haemolyticus</name>
    <dbReference type="NCBI Taxonomy" id="1283"/>
    <lineage>
        <taxon>Bacteria</taxon>
        <taxon>Bacillati</taxon>
        <taxon>Bacillota</taxon>
        <taxon>Bacilli</taxon>
        <taxon>Bacillales</taxon>
        <taxon>Staphylococcaceae</taxon>
        <taxon>Staphylococcus</taxon>
    </lineage>
</organism>
<dbReference type="PANTHER" id="PTHR42850:SF4">
    <property type="entry name" value="ZINC-DEPENDENT ENDOPOLYPHOSPHATASE"/>
    <property type="match status" value="1"/>
</dbReference>
<dbReference type="Proteomes" id="UP000316594">
    <property type="component" value="Unassembled WGS sequence"/>
</dbReference>
<dbReference type="GO" id="GO:0016791">
    <property type="term" value="F:phosphatase activity"/>
    <property type="evidence" value="ECO:0007669"/>
    <property type="project" value="TreeGrafter"/>
</dbReference>
<comment type="caution">
    <text evidence="3">The sequence shown here is derived from an EMBL/GenBank/DDBJ whole genome shotgun (WGS) entry which is preliminary data.</text>
</comment>
<dbReference type="InterPro" id="IPR050126">
    <property type="entry name" value="Ap4A_hydrolase"/>
</dbReference>
<gene>
    <name evidence="3" type="ORF">CV019_08285</name>
    <name evidence="4" type="ORF">FNL11_03015</name>
    <name evidence="2" type="ORF">RO950_01575</name>
</gene>
<dbReference type="Gene3D" id="3.60.21.10">
    <property type="match status" value="1"/>
</dbReference>
<evidence type="ECO:0000313" key="4">
    <source>
        <dbReference type="EMBL" id="TRL78563.1"/>
    </source>
</evidence>
<proteinExistence type="predicted"/>
<evidence type="ECO:0000313" key="3">
    <source>
        <dbReference type="EMBL" id="PPJ74047.1"/>
    </source>
</evidence>
<dbReference type="EMBL" id="PGWX01000333">
    <property type="protein sequence ID" value="PPJ74047.1"/>
    <property type="molecule type" value="Genomic_DNA"/>
</dbReference>
<dbReference type="AlphaFoldDB" id="A0A2A1K921"/>
<dbReference type="SUPFAM" id="SSF56300">
    <property type="entry name" value="Metallo-dependent phosphatases"/>
    <property type="match status" value="1"/>
</dbReference>
<feature type="domain" description="Calcineurin-like phosphoesterase" evidence="1">
    <location>
        <begin position="4"/>
        <end position="149"/>
    </location>
</feature>
<reference evidence="4 6" key="2">
    <citation type="submission" date="2019-07" db="EMBL/GenBank/DDBJ databases">
        <title>Genome Sequencing and Assembly of Staphylococcus haemolyticus SDA2.</title>
        <authorList>
            <person name="Emmons C.B."/>
            <person name="Park C."/>
            <person name="Sevigny J.L."/>
            <person name="Andam C."/>
        </authorList>
    </citation>
    <scope>NUCLEOTIDE SEQUENCE [LARGE SCALE GENOMIC DNA]</scope>
    <source>
        <strain evidence="4 6">SDA2</strain>
    </source>
</reference>
<dbReference type="InterPro" id="IPR029052">
    <property type="entry name" value="Metallo-depent_PP-like"/>
</dbReference>
<evidence type="ECO:0000313" key="7">
    <source>
        <dbReference type="Proteomes" id="UP001269271"/>
    </source>
</evidence>
<dbReference type="InterPro" id="IPR004843">
    <property type="entry name" value="Calcineurin-like_PHP"/>
</dbReference>
<dbReference type="PANTHER" id="PTHR42850">
    <property type="entry name" value="METALLOPHOSPHOESTERASE"/>
    <property type="match status" value="1"/>
</dbReference>
<reference evidence="3 5" key="1">
    <citation type="submission" date="2017-11" db="EMBL/GenBank/DDBJ databases">
        <authorList>
            <person name="Founou R.C."/>
            <person name="Founou L."/>
            <person name="Allam M."/>
            <person name="Ismail A."/>
            <person name="Essack S.Y."/>
        </authorList>
    </citation>
    <scope>NUCLEOTIDE SEQUENCE [LARGE SCALE GENOMIC DNA]</scope>
    <source>
        <strain evidence="3 5">G811N2B1</strain>
    </source>
</reference>
<dbReference type="EMBL" id="JAVSOO010000003">
    <property type="protein sequence ID" value="MDT4285713.1"/>
    <property type="molecule type" value="Genomic_DNA"/>
</dbReference>
<dbReference type="RefSeq" id="WP_016930621.1">
    <property type="nucleotide sequence ID" value="NZ_CABMHO010000024.1"/>
</dbReference>
<dbReference type="STRING" id="1283.ShL2_00269"/>
<dbReference type="EMBL" id="VJMP01000002">
    <property type="protein sequence ID" value="TRL78563.1"/>
    <property type="molecule type" value="Genomic_DNA"/>
</dbReference>
<dbReference type="Proteomes" id="UP001269271">
    <property type="component" value="Unassembled WGS sequence"/>
</dbReference>
<dbReference type="KEGG" id="shh:ShL2_00269"/>
<evidence type="ECO:0000313" key="6">
    <source>
        <dbReference type="Proteomes" id="UP000316594"/>
    </source>
</evidence>
<keyword evidence="7" id="KW-1185">Reference proteome</keyword>
<name>A0A2A1K921_STAHA</name>
<evidence type="ECO:0000313" key="2">
    <source>
        <dbReference type="EMBL" id="MDT4285713.1"/>
    </source>
</evidence>
<dbReference type="Pfam" id="PF00149">
    <property type="entry name" value="Metallophos"/>
    <property type="match status" value="1"/>
</dbReference>
<reference evidence="2 7" key="3">
    <citation type="submission" date="2023-08" db="EMBL/GenBank/DDBJ databases">
        <title>Genomic surveillance of Staphylococcus haemolyticus neonatal outbreak in southern France.</title>
        <authorList>
            <person name="Magnan C."/>
            <person name="Morsli M."/>
            <person name="Thiery B."/>
            <person name="Salipante F."/>
            <person name="Attar J."/>
            <person name="Massimo D.M."/>
            <person name="Ory J."/>
            <person name="Pantel A."/>
            <person name="Lavigne J.-P."/>
        </authorList>
    </citation>
    <scope>NUCLEOTIDE SEQUENCE [LARGE SCALE GENOMIC DNA]</scope>
    <source>
        <strain evidence="2 7">NSH026</strain>
    </source>
</reference>